<dbReference type="GO" id="GO:0009002">
    <property type="term" value="F:serine-type D-Ala-D-Ala carboxypeptidase activity"/>
    <property type="evidence" value="ECO:0007669"/>
    <property type="project" value="UniProtKB-EC"/>
</dbReference>
<dbReference type="InterPro" id="IPR012338">
    <property type="entry name" value="Beta-lactam/transpept-like"/>
</dbReference>
<dbReference type="EMBL" id="CP001344">
    <property type="protein sequence ID" value="ACL44942.1"/>
    <property type="molecule type" value="Genomic_DNA"/>
</dbReference>
<dbReference type="PANTHER" id="PTHR46825:SF7">
    <property type="entry name" value="D-ALANYL-D-ALANINE CARBOXYPEPTIDASE"/>
    <property type="match status" value="1"/>
</dbReference>
<dbReference type="HOGENOM" id="CLU_020027_2_1_3"/>
<gene>
    <name evidence="2" type="ordered locus">Cyan7425_2587</name>
</gene>
<dbReference type="AlphaFoldDB" id="B8HYD9"/>
<keyword evidence="2" id="KW-0121">Carboxypeptidase</keyword>
<keyword evidence="2" id="KW-0645">Protease</keyword>
<evidence type="ECO:0000313" key="2">
    <source>
        <dbReference type="EMBL" id="ACL44942.1"/>
    </source>
</evidence>
<evidence type="ECO:0000259" key="1">
    <source>
        <dbReference type="Pfam" id="PF00144"/>
    </source>
</evidence>
<dbReference type="InterPro" id="IPR001466">
    <property type="entry name" value="Beta-lactam-related"/>
</dbReference>
<dbReference type="SUPFAM" id="SSF56601">
    <property type="entry name" value="beta-lactamase/transpeptidase-like"/>
    <property type="match status" value="1"/>
</dbReference>
<name>B8HYD9_CYAP4</name>
<dbReference type="PANTHER" id="PTHR46825">
    <property type="entry name" value="D-ALANYL-D-ALANINE-CARBOXYPEPTIDASE/ENDOPEPTIDASE AMPH"/>
    <property type="match status" value="1"/>
</dbReference>
<dbReference type="OrthoDB" id="446699at2"/>
<keyword evidence="2" id="KW-0378">Hydrolase</keyword>
<dbReference type="eggNOG" id="COG1680">
    <property type="taxonomic scope" value="Bacteria"/>
</dbReference>
<feature type="domain" description="Beta-lactamase-related" evidence="1">
    <location>
        <begin position="48"/>
        <end position="376"/>
    </location>
</feature>
<sequence>MKIFLSFKYLCIVAIVALGVTLLSWLPILAQPPVAKPLDAQLRPVMTQWLKQHPELPGAVVGVWLKGYEPWQATFGMGNLKTQTPMQLTDHFRIGSNTKTFTGTVLLQLVDEGKLGLDDKAAQYLPEITQLPNGKGGEITIRQVGNHTSGIFDYSKADSFQAAYGNNTSKYFSPQQLLTIALQNKPYFYPGQGWEYSNSNTLILGLIIERLTGNSIATEIQNRILNPLGMTQTSFPTTPAMPTPYAHGYFYSEPSDQNPPDASNWNPSWAWAAGQMISTLEDLYRYAKPLATGQLLSPKMQAERLQWAPQSQQWFSAAVQHFLPPGSTVDYKYGFQIMDMNGGIGHAGNVPGYNTFFSYIPDREATVIILTNAQQVPDLQKKQLISPVYSMAQLIFDQLNQLPQPSESRSSST</sequence>
<dbReference type="EC" id="3.4.16.4" evidence="2"/>
<dbReference type="InterPro" id="IPR050491">
    <property type="entry name" value="AmpC-like"/>
</dbReference>
<proteinExistence type="predicted"/>
<reference evidence="2" key="1">
    <citation type="submission" date="2009-01" db="EMBL/GenBank/DDBJ databases">
        <title>Complete sequence of chromosome Cyanothece sp. PCC 7425.</title>
        <authorList>
            <consortium name="US DOE Joint Genome Institute"/>
            <person name="Lucas S."/>
            <person name="Copeland A."/>
            <person name="Lapidus A."/>
            <person name="Glavina del Rio T."/>
            <person name="Dalin E."/>
            <person name="Tice H."/>
            <person name="Bruce D."/>
            <person name="Goodwin L."/>
            <person name="Pitluck S."/>
            <person name="Sims D."/>
            <person name="Meineke L."/>
            <person name="Brettin T."/>
            <person name="Detter J.C."/>
            <person name="Han C."/>
            <person name="Larimer F."/>
            <person name="Land M."/>
            <person name="Hauser L."/>
            <person name="Kyrpides N."/>
            <person name="Ovchinnikova G."/>
            <person name="Liberton M."/>
            <person name="Stoeckel J."/>
            <person name="Banerjee A."/>
            <person name="Singh A."/>
            <person name="Page L."/>
            <person name="Sato H."/>
            <person name="Zhao L."/>
            <person name="Sherman L."/>
            <person name="Pakrasi H."/>
            <person name="Richardson P."/>
        </authorList>
    </citation>
    <scope>NUCLEOTIDE SEQUENCE</scope>
    <source>
        <strain evidence="2">PCC 7425</strain>
    </source>
</reference>
<organism evidence="2">
    <name type="scientific">Cyanothece sp. (strain PCC 7425 / ATCC 29141)</name>
    <dbReference type="NCBI Taxonomy" id="395961"/>
    <lineage>
        <taxon>Bacteria</taxon>
        <taxon>Bacillati</taxon>
        <taxon>Cyanobacteriota</taxon>
        <taxon>Cyanophyceae</taxon>
        <taxon>Gomontiellales</taxon>
        <taxon>Cyanothecaceae</taxon>
        <taxon>Cyanothece</taxon>
    </lineage>
</organism>
<protein>
    <submittedName>
        <fullName evidence="2">Serine-type D-Ala-D-Ala carboxypeptidase</fullName>
        <ecNumber evidence="2">3.4.16.4</ecNumber>
    </submittedName>
</protein>
<dbReference type="Gene3D" id="3.40.710.10">
    <property type="entry name" value="DD-peptidase/beta-lactamase superfamily"/>
    <property type="match status" value="1"/>
</dbReference>
<dbReference type="STRING" id="395961.Cyan7425_2587"/>
<dbReference type="Pfam" id="PF00144">
    <property type="entry name" value="Beta-lactamase"/>
    <property type="match status" value="1"/>
</dbReference>
<accession>B8HYD9</accession>
<dbReference type="MEROPS" id="S12.003"/>
<dbReference type="KEGG" id="cyn:Cyan7425_2587"/>